<dbReference type="RefSeq" id="WP_077964613.1">
    <property type="nucleotide sequence ID" value="NZ_CP045178.1"/>
</dbReference>
<evidence type="ECO:0000313" key="2">
    <source>
        <dbReference type="Proteomes" id="UP000190539"/>
    </source>
</evidence>
<dbReference type="Pfam" id="PF05621">
    <property type="entry name" value="TniB"/>
    <property type="match status" value="1"/>
</dbReference>
<dbReference type="AlphaFoldDB" id="A0A1V4AEQ1"/>
<keyword evidence="2" id="KW-1185">Reference proteome</keyword>
<dbReference type="SUPFAM" id="SSF52540">
    <property type="entry name" value="P-loop containing nucleoside triphosphate hydrolases"/>
    <property type="match status" value="1"/>
</dbReference>
<accession>A0A1V4AEQ1</accession>
<dbReference type="Gene3D" id="3.40.50.300">
    <property type="entry name" value="P-loop containing nucleotide triphosphate hydrolases"/>
    <property type="match status" value="1"/>
</dbReference>
<dbReference type="InterPro" id="IPR027417">
    <property type="entry name" value="P-loop_NTPase"/>
</dbReference>
<protein>
    <submittedName>
        <fullName evidence="1">AAA family ATPase</fullName>
    </submittedName>
</protein>
<name>A0A1V4AEQ1_9ACTN</name>
<proteinExistence type="predicted"/>
<dbReference type="OrthoDB" id="3337229at2"/>
<evidence type="ECO:0000313" key="1">
    <source>
        <dbReference type="EMBL" id="OON82083.1"/>
    </source>
</evidence>
<dbReference type="EMBL" id="MVFC01000002">
    <property type="protein sequence ID" value="OON82083.1"/>
    <property type="molecule type" value="Genomic_DNA"/>
</dbReference>
<gene>
    <name evidence="1" type="ORF">B1H18_03220</name>
</gene>
<reference evidence="1 2" key="1">
    <citation type="submission" date="2017-02" db="EMBL/GenBank/DDBJ databases">
        <title>Draft Genome Sequence of Streptomyces tsukubaensis F601, a Producer of the immunosuppressant tacrolimus FK506.</title>
        <authorList>
            <person name="Zong G."/>
            <person name="Zhong C."/>
            <person name="Fu J."/>
            <person name="Qin R."/>
            <person name="Cao G."/>
        </authorList>
    </citation>
    <scope>NUCLEOTIDE SEQUENCE [LARGE SCALE GENOMIC DNA]</scope>
    <source>
        <strain evidence="1 2">F601</strain>
    </source>
</reference>
<organism evidence="1 2">
    <name type="scientific">Streptomyces tsukubensis</name>
    <dbReference type="NCBI Taxonomy" id="83656"/>
    <lineage>
        <taxon>Bacteria</taxon>
        <taxon>Bacillati</taxon>
        <taxon>Actinomycetota</taxon>
        <taxon>Actinomycetes</taxon>
        <taxon>Kitasatosporales</taxon>
        <taxon>Streptomycetaceae</taxon>
        <taxon>Streptomyces</taxon>
    </lineage>
</organism>
<dbReference type="Proteomes" id="UP000190539">
    <property type="component" value="Unassembled WGS sequence"/>
</dbReference>
<comment type="caution">
    <text evidence="1">The sequence shown here is derived from an EMBL/GenBank/DDBJ whole genome shotgun (WGS) entry which is preliminary data.</text>
</comment>
<dbReference type="STRING" id="83656.B1H18_03220"/>
<sequence length="382" mass="43001">MTEGTSPLGRPLLDNLTLSRKEGFRQLAEAPRRIQPDKLTVKELAALSKPARAVYDRQRRDWHANLGPIRTPQLIALQEDLWDIVDSNLQDGDKAKGAVAVDAFPGLGKTTAVLHFAQKFHLREISEGGEFTQAGQERWPVCRVGLTSNIGMKDFNRAILEFFAHPARFRGTSAEFLQRALDCILDCETRILIVDDLHFLKWSDRNGREVSNHFKHIANEFPVTLIFVGVELASRGLYSETDQCGDVTLAQTARRTTPLSMEPFLVNEDRHRKEWRKLLLWLEKRIVLAEKFPGMLANELSDYFYARTTGHIGSLMTLVNRGCQRAVRTGTERLDVEILNSVKIDAASEKAREQLEASLRARRWTSKTSEAHTVATGKGAGG</sequence>
<dbReference type="InterPro" id="IPR008868">
    <property type="entry name" value="TniB"/>
</dbReference>